<dbReference type="EC" id="2.4.1.41" evidence="5"/>
<evidence type="ECO:0000256" key="15">
    <source>
        <dbReference type="ARBA" id="ARBA00023157"/>
    </source>
</evidence>
<feature type="compositionally biased region" description="Polar residues" evidence="19">
    <location>
        <begin position="255"/>
        <end position="264"/>
    </location>
</feature>
<protein>
    <recommendedName>
        <fullName evidence="5">polypeptide N-acetylgalactosaminyltransferase</fullName>
        <ecNumber evidence="5">2.4.1.41</ecNumber>
    </recommendedName>
    <alternativeName>
        <fullName evidence="18">Protein-UDP acetylgalactosaminyltransferase 7</fullName>
    </alternativeName>
    <alternativeName>
        <fullName evidence="17">UDP-GalNAc:polypeptide N-acetylgalactosaminyltransferase 7</fullName>
    </alternativeName>
</protein>
<evidence type="ECO:0000256" key="12">
    <source>
        <dbReference type="ARBA" id="ARBA00022989"/>
    </source>
</evidence>
<keyword evidence="15" id="KW-1015">Disulfide bond</keyword>
<dbReference type="SUPFAM" id="SSF50370">
    <property type="entry name" value="Ricin B-like lectins"/>
    <property type="match status" value="1"/>
</dbReference>
<evidence type="ECO:0000256" key="13">
    <source>
        <dbReference type="ARBA" id="ARBA00023034"/>
    </source>
</evidence>
<keyword evidence="12" id="KW-1133">Transmembrane helix</keyword>
<dbReference type="CDD" id="cd02510">
    <property type="entry name" value="pp-GalNAc-T"/>
    <property type="match status" value="1"/>
</dbReference>
<keyword evidence="9" id="KW-0479">Metal-binding</keyword>
<evidence type="ECO:0000256" key="16">
    <source>
        <dbReference type="ARBA" id="ARBA00023211"/>
    </source>
</evidence>
<reference evidence="22" key="1">
    <citation type="journal article" date="2010" name="Science">
        <title>Plasticity of animal genome architecture unmasked by rapid evolution of a pelagic tunicate.</title>
        <authorList>
            <person name="Denoeud F."/>
            <person name="Henriet S."/>
            <person name="Mungpakdee S."/>
            <person name="Aury J.M."/>
            <person name="Da Silva C."/>
            <person name="Brinkmann H."/>
            <person name="Mikhaleva J."/>
            <person name="Olsen L.C."/>
            <person name="Jubin C."/>
            <person name="Canestro C."/>
            <person name="Bouquet J.M."/>
            <person name="Danks G."/>
            <person name="Poulain J."/>
            <person name="Campsteijn C."/>
            <person name="Adamski M."/>
            <person name="Cross I."/>
            <person name="Yadetie F."/>
            <person name="Muffato M."/>
            <person name="Louis A."/>
            <person name="Butcher S."/>
            <person name="Tsagkogeorga G."/>
            <person name="Konrad A."/>
            <person name="Singh S."/>
            <person name="Jensen M.F."/>
            <person name="Cong E.H."/>
            <person name="Eikeseth-Otteraa H."/>
            <person name="Noel B."/>
            <person name="Anthouard V."/>
            <person name="Porcel B.M."/>
            <person name="Kachouri-Lafond R."/>
            <person name="Nishino A."/>
            <person name="Ugolini M."/>
            <person name="Chourrout P."/>
            <person name="Nishida H."/>
            <person name="Aasland R."/>
            <person name="Huzurbazar S."/>
            <person name="Westhof E."/>
            <person name="Delsuc F."/>
            <person name="Lehrach H."/>
            <person name="Reinhardt R."/>
            <person name="Weissenbach J."/>
            <person name="Roy S.W."/>
            <person name="Artiguenave F."/>
            <person name="Postlethwait J.H."/>
            <person name="Manak J.R."/>
            <person name="Thompson E.M."/>
            <person name="Jaillon O."/>
            <person name="Du Pasquier L."/>
            <person name="Boudinot P."/>
            <person name="Liberles D.A."/>
            <person name="Volff J.N."/>
            <person name="Philippe H."/>
            <person name="Lenhard B."/>
            <person name="Roest Crollius H."/>
            <person name="Wincker P."/>
            <person name="Chourrout D."/>
        </authorList>
    </citation>
    <scope>NUCLEOTIDE SEQUENCE [LARGE SCALE GENOMIC DNA]</scope>
</reference>
<comment type="subcellular location">
    <subcellularLocation>
        <location evidence="2">Golgi apparatus membrane</location>
        <topology evidence="2">Single-pass type II membrane protein</topology>
    </subcellularLocation>
</comment>
<dbReference type="GO" id="GO:0030246">
    <property type="term" value="F:carbohydrate binding"/>
    <property type="evidence" value="ECO:0007669"/>
    <property type="project" value="UniProtKB-KW"/>
</dbReference>
<feature type="compositionally biased region" description="Acidic residues" evidence="19">
    <location>
        <begin position="426"/>
        <end position="436"/>
    </location>
</feature>
<keyword evidence="13" id="KW-0333">Golgi apparatus</keyword>
<dbReference type="InterPro" id="IPR029044">
    <property type="entry name" value="Nucleotide-diphossugar_trans"/>
</dbReference>
<accession>E4WYX1</accession>
<proteinExistence type="inferred from homology"/>
<dbReference type="PANTHER" id="PTHR11675:SF68">
    <property type="entry name" value="N-ACETYLGALACTOSAMINYLTRANSFERASE 7"/>
    <property type="match status" value="1"/>
</dbReference>
<dbReference type="AlphaFoldDB" id="E4WYX1"/>
<dbReference type="Proteomes" id="UP000001307">
    <property type="component" value="Unassembled WGS sequence"/>
</dbReference>
<feature type="region of interest" description="Disordered" evidence="19">
    <location>
        <begin position="145"/>
        <end position="225"/>
    </location>
</feature>
<keyword evidence="23" id="KW-1185">Reference proteome</keyword>
<dbReference type="PROSITE" id="PS50231">
    <property type="entry name" value="RICIN_B_LECTIN"/>
    <property type="match status" value="1"/>
</dbReference>
<dbReference type="InterPro" id="IPR000772">
    <property type="entry name" value="Ricin_B_lectin"/>
</dbReference>
<feature type="region of interest" description="Disordered" evidence="19">
    <location>
        <begin position="251"/>
        <end position="314"/>
    </location>
</feature>
<dbReference type="Gene3D" id="3.90.550.10">
    <property type="entry name" value="Spore Coat Polysaccharide Biosynthesis Protein SpsA, Chain A"/>
    <property type="match status" value="1"/>
</dbReference>
<dbReference type="EMBL" id="FN653019">
    <property type="protein sequence ID" value="CBY22887.1"/>
    <property type="molecule type" value="Genomic_DNA"/>
</dbReference>
<evidence type="ECO:0000256" key="18">
    <source>
        <dbReference type="ARBA" id="ARBA00044259"/>
    </source>
</evidence>
<evidence type="ECO:0000256" key="3">
    <source>
        <dbReference type="ARBA" id="ARBA00004922"/>
    </source>
</evidence>
<feature type="compositionally biased region" description="Basic residues" evidence="19">
    <location>
        <begin position="375"/>
        <end position="390"/>
    </location>
</feature>
<evidence type="ECO:0000256" key="7">
    <source>
        <dbReference type="ARBA" id="ARBA00022679"/>
    </source>
</evidence>
<evidence type="ECO:0000256" key="17">
    <source>
        <dbReference type="ARBA" id="ARBA00044237"/>
    </source>
</evidence>
<dbReference type="CDD" id="cd23439">
    <property type="entry name" value="beta-trefoil_Ricin_GALNT10-like"/>
    <property type="match status" value="1"/>
</dbReference>
<feature type="domain" description="Glycosyltransferase 2-like" evidence="20">
    <location>
        <begin position="554"/>
        <end position="742"/>
    </location>
</feature>
<dbReference type="GO" id="GO:0004653">
    <property type="term" value="F:polypeptide N-acetylgalactosaminyltransferase activity"/>
    <property type="evidence" value="ECO:0007669"/>
    <property type="project" value="UniProtKB-EC"/>
</dbReference>
<evidence type="ECO:0000256" key="19">
    <source>
        <dbReference type="SAM" id="MobiDB-lite"/>
    </source>
</evidence>
<dbReference type="Pfam" id="PF00652">
    <property type="entry name" value="Ricin_B_lectin"/>
    <property type="match status" value="1"/>
</dbReference>
<dbReference type="InterPro" id="IPR001173">
    <property type="entry name" value="Glyco_trans_2-like"/>
</dbReference>
<dbReference type="SUPFAM" id="SSF53448">
    <property type="entry name" value="Nucleotide-diphospho-sugar transferases"/>
    <property type="match status" value="1"/>
</dbReference>
<evidence type="ECO:0000256" key="8">
    <source>
        <dbReference type="ARBA" id="ARBA00022692"/>
    </source>
</evidence>
<keyword evidence="10" id="KW-0430">Lectin</keyword>
<evidence type="ECO:0000256" key="4">
    <source>
        <dbReference type="ARBA" id="ARBA00005680"/>
    </source>
</evidence>
<comment type="cofactor">
    <cofactor evidence="1">
        <name>Mn(2+)</name>
        <dbReference type="ChEBI" id="CHEBI:29035"/>
    </cofactor>
</comment>
<dbReference type="InterPro" id="IPR045885">
    <property type="entry name" value="GalNAc-T"/>
</dbReference>
<evidence type="ECO:0000259" key="20">
    <source>
        <dbReference type="Pfam" id="PF00535"/>
    </source>
</evidence>
<dbReference type="OrthoDB" id="416652at2759"/>
<evidence type="ECO:0000313" key="22">
    <source>
        <dbReference type="EMBL" id="CBY22887.1"/>
    </source>
</evidence>
<evidence type="ECO:0000256" key="10">
    <source>
        <dbReference type="ARBA" id="ARBA00022734"/>
    </source>
</evidence>
<evidence type="ECO:0000256" key="14">
    <source>
        <dbReference type="ARBA" id="ARBA00023136"/>
    </source>
</evidence>
<feature type="compositionally biased region" description="Basic residues" evidence="19">
    <location>
        <begin position="170"/>
        <end position="180"/>
    </location>
</feature>
<keyword evidence="7" id="KW-0808">Transferase</keyword>
<dbReference type="UniPathway" id="UPA00378"/>
<evidence type="ECO:0000256" key="11">
    <source>
        <dbReference type="ARBA" id="ARBA00022968"/>
    </source>
</evidence>
<evidence type="ECO:0000313" key="23">
    <source>
        <dbReference type="Proteomes" id="UP000001307"/>
    </source>
</evidence>
<dbReference type="GO" id="GO:0000139">
    <property type="term" value="C:Golgi membrane"/>
    <property type="evidence" value="ECO:0007669"/>
    <property type="project" value="UniProtKB-SubCell"/>
</dbReference>
<feature type="region of interest" description="Disordered" evidence="19">
    <location>
        <begin position="472"/>
        <end position="500"/>
    </location>
</feature>
<keyword evidence="8" id="KW-0812">Transmembrane</keyword>
<dbReference type="GO" id="GO:0006493">
    <property type="term" value="P:protein O-linked glycosylation"/>
    <property type="evidence" value="ECO:0007669"/>
    <property type="project" value="TreeGrafter"/>
</dbReference>
<sequence length="1030" mass="118556">MDTKIELEDLMRRERRNWIKIDGLVDMMNDKNCPELEADFRRLKFFLRKVKNTDDYEFYFNELCCETNQDTVKNFKTDNIENDVSATNPKRDEIPQNSVKVRTEKTSTGTVDLTFQTSSASVEETAQKLKEKPTENNKKYIRYFTTSESESEMKTMPKPKRTKKDETNRRRVPGRPKKKSNLITPRNSKEHFASKFGDNMPPLEDIPNSRDSISNSDKPAFVSPKRMITMQSTSGAEVEQDQVNPSVYESAKEILSSQQTQSPASAKVKRKRGRPKGSKSTPKSTTPKTDSTKSKRIAKIQLEKEGKELSDDDRDSISFEDFSTQNKSHLHNNRSITMKVVHIQKKHLKRVIIVIFVFSCVLSFYLHSQEPASSKLHKKSEKKSKKHHSKVKEERVFQEDAVEDSLDAPSFDDASKNEIPDFQSFNEDEEKSDEEIQLEKESYGDGFKKWRLEELDPADYVDWPVLTSRPGNYEARPEIPQVGSKGHEGTNTGEGGLSPIRLTSEDQTKVTAALGLWGFNMVASDKVNMDRVPADLRMEECKRWDYPDKLPAVSVILVFHNEGFSTLLRTVHSIVNYSPPEMLHEVVMLDDGSTREYITNGTIDRYIERWDGLVKIFHNEKREGLIRARTIGGKHSTGSVLVFLDAHCEVEPNWLPPLITPIAKNYKVSSLPMIDAIDGNTYVFEPQQGGDENNLARGAWDWNFDWKRIPLNQREKARRATITEPFRSPAMAGGLFAISRKWFTELGWYDDKLEIWGGENFELSYKLWQCGGELLFVPCSRVGHIYRMPGWGGNGTPDELKGKNFIAVNYNRVIETWWDDNYKKYYYERRPENKNVDVGDLTAVLAIKEKLQCKDFSWYMREIAYDIPKYWPMVMPKNQAWGILKNEGTGLCPNSRNSKQGESVEVDSKCNVRLSLTWREDIRIGDGPVKNTAMCWDDSMGANKRISYWSCHNGHGNQLYKYLPETKQIFHPAHRMCVESVDDYLVFAACNDEKASQRWTWSETNGEALERAMKSKFQPGDDPPELDYIQ</sequence>
<evidence type="ECO:0000256" key="1">
    <source>
        <dbReference type="ARBA" id="ARBA00001936"/>
    </source>
</evidence>
<organism evidence="22">
    <name type="scientific">Oikopleura dioica</name>
    <name type="common">Tunicate</name>
    <dbReference type="NCBI Taxonomy" id="34765"/>
    <lineage>
        <taxon>Eukaryota</taxon>
        <taxon>Metazoa</taxon>
        <taxon>Chordata</taxon>
        <taxon>Tunicata</taxon>
        <taxon>Appendicularia</taxon>
        <taxon>Copelata</taxon>
        <taxon>Oikopleuridae</taxon>
        <taxon>Oikopleura</taxon>
    </lineage>
</organism>
<name>E4WYX1_OIKDI</name>
<evidence type="ECO:0000256" key="5">
    <source>
        <dbReference type="ARBA" id="ARBA00012644"/>
    </source>
</evidence>
<feature type="domain" description="Ricin B lectin" evidence="21">
    <location>
        <begin position="880"/>
        <end position="999"/>
    </location>
</feature>
<keyword evidence="14" id="KW-0472">Membrane</keyword>
<evidence type="ECO:0000259" key="21">
    <source>
        <dbReference type="Pfam" id="PF00652"/>
    </source>
</evidence>
<keyword evidence="6" id="KW-0328">Glycosyltransferase</keyword>
<comment type="similarity">
    <text evidence="4">Belongs to the glycosyltransferase 2 family. GalNAc-T subfamily.</text>
</comment>
<feature type="region of interest" description="Disordered" evidence="19">
    <location>
        <begin position="373"/>
        <end position="438"/>
    </location>
</feature>
<dbReference type="Pfam" id="PF00535">
    <property type="entry name" value="Glycos_transf_2"/>
    <property type="match status" value="1"/>
</dbReference>
<feature type="compositionally biased region" description="Basic residues" evidence="19">
    <location>
        <begin position="267"/>
        <end position="277"/>
    </location>
</feature>
<dbReference type="InParanoid" id="E4WYX1"/>
<feature type="compositionally biased region" description="Low complexity" evidence="19">
    <location>
        <begin position="278"/>
        <end position="289"/>
    </location>
</feature>
<evidence type="ECO:0000256" key="9">
    <source>
        <dbReference type="ARBA" id="ARBA00022723"/>
    </source>
</evidence>
<evidence type="ECO:0000256" key="6">
    <source>
        <dbReference type="ARBA" id="ARBA00022676"/>
    </source>
</evidence>
<dbReference type="GO" id="GO:0046872">
    <property type="term" value="F:metal ion binding"/>
    <property type="evidence" value="ECO:0007669"/>
    <property type="project" value="UniProtKB-KW"/>
</dbReference>
<dbReference type="Gene3D" id="2.80.10.50">
    <property type="match status" value="1"/>
</dbReference>
<keyword evidence="16" id="KW-0464">Manganese</keyword>
<comment type="pathway">
    <text evidence="3">Protein modification; protein glycosylation.</text>
</comment>
<dbReference type="PANTHER" id="PTHR11675">
    <property type="entry name" value="N-ACETYLGALACTOSAMINYLTRANSFERASE"/>
    <property type="match status" value="1"/>
</dbReference>
<gene>
    <name evidence="22" type="ORF">GSOID_T00013664001</name>
</gene>
<dbReference type="InterPro" id="IPR035992">
    <property type="entry name" value="Ricin_B-like_lectins"/>
</dbReference>
<keyword evidence="11" id="KW-0735">Signal-anchor</keyword>
<evidence type="ECO:0000256" key="2">
    <source>
        <dbReference type="ARBA" id="ARBA00004323"/>
    </source>
</evidence>